<accession>A0AAN6QBB7</accession>
<dbReference type="Pfam" id="PF24840">
    <property type="entry name" value="NTF2_SigF"/>
    <property type="match status" value="1"/>
</dbReference>
<feature type="region of interest" description="Disordered" evidence="1">
    <location>
        <begin position="158"/>
        <end position="243"/>
    </location>
</feature>
<comment type="caution">
    <text evidence="4">The sequence shown here is derived from an EMBL/GenBank/DDBJ whole genome shotgun (WGS) entry which is preliminary data.</text>
</comment>
<evidence type="ECO:0000256" key="2">
    <source>
        <dbReference type="SAM" id="Phobius"/>
    </source>
</evidence>
<keyword evidence="2" id="KW-0472">Membrane</keyword>
<evidence type="ECO:0000313" key="4">
    <source>
        <dbReference type="EMBL" id="KAK4107043.1"/>
    </source>
</evidence>
<keyword evidence="2" id="KW-1133">Transmembrane helix</keyword>
<dbReference type="InterPro" id="IPR057514">
    <property type="entry name" value="NTF2_SigF"/>
</dbReference>
<dbReference type="PANTHER" id="PTHR35393:SF1">
    <property type="entry name" value="SNOAL-LIKE DOMAIN-CONTAINING PROTEIN"/>
    <property type="match status" value="1"/>
</dbReference>
<evidence type="ECO:0000256" key="1">
    <source>
        <dbReference type="SAM" id="MobiDB-lite"/>
    </source>
</evidence>
<evidence type="ECO:0000259" key="3">
    <source>
        <dbReference type="Pfam" id="PF24840"/>
    </source>
</evidence>
<feature type="transmembrane region" description="Helical" evidence="2">
    <location>
        <begin position="278"/>
        <end position="299"/>
    </location>
</feature>
<dbReference type="Proteomes" id="UP001302812">
    <property type="component" value="Unassembled WGS sequence"/>
</dbReference>
<dbReference type="RefSeq" id="XP_064664613.1">
    <property type="nucleotide sequence ID" value="XM_064817168.1"/>
</dbReference>
<dbReference type="AlphaFoldDB" id="A0AAN6QBB7"/>
<sequence>MEHPVKEARHVVRALTQGTPDEQQDAVYRYFAPGASFSHPFCRVPSFERLKLPGIGEFDSRALILAILKWYKILSPKIDLDIESCVFDQRTNLLYIKISQVFSIWFIPFHHAPVTLVTVLHLSPQALPSPPTTNGTPTPAGTESTMAEFIHTPEQAFDAAQEKREHIQKGSEPSYAKVVATGEPEPEPSSPDQDSKEKGKSASKKKGHSRTTSSRGSTTTTTTTKDKETSLDSQQQQEPGARPVRYYIEKQEDLYQVNEFLKFVLLAPGASAAGALQLASTLMCLAGVILLSPLMRAIGIPARREGKERIA</sequence>
<dbReference type="EMBL" id="MU853385">
    <property type="protein sequence ID" value="KAK4107043.1"/>
    <property type="molecule type" value="Genomic_DNA"/>
</dbReference>
<organism evidence="4 5">
    <name type="scientific">Canariomyces notabilis</name>
    <dbReference type="NCBI Taxonomy" id="2074819"/>
    <lineage>
        <taxon>Eukaryota</taxon>
        <taxon>Fungi</taxon>
        <taxon>Dikarya</taxon>
        <taxon>Ascomycota</taxon>
        <taxon>Pezizomycotina</taxon>
        <taxon>Sordariomycetes</taxon>
        <taxon>Sordariomycetidae</taxon>
        <taxon>Sordariales</taxon>
        <taxon>Chaetomiaceae</taxon>
        <taxon>Canariomyces</taxon>
    </lineage>
</organism>
<keyword evidence="2" id="KW-0812">Transmembrane</keyword>
<proteinExistence type="predicted"/>
<dbReference type="PANTHER" id="PTHR35393">
    <property type="entry name" value="CHROMOSOME 1, WHOLE GENOME SHOTGUN SEQUENCE"/>
    <property type="match status" value="1"/>
</dbReference>
<gene>
    <name evidence="4" type="ORF">N656DRAFT_793436</name>
</gene>
<protein>
    <recommendedName>
        <fullName evidence="3">SigF-like NTF2-like domain-containing protein</fullName>
    </recommendedName>
</protein>
<reference evidence="4" key="1">
    <citation type="journal article" date="2023" name="Mol. Phylogenet. Evol.">
        <title>Genome-scale phylogeny and comparative genomics of the fungal order Sordariales.</title>
        <authorList>
            <person name="Hensen N."/>
            <person name="Bonometti L."/>
            <person name="Westerberg I."/>
            <person name="Brannstrom I.O."/>
            <person name="Guillou S."/>
            <person name="Cros-Aarteil S."/>
            <person name="Calhoun S."/>
            <person name="Haridas S."/>
            <person name="Kuo A."/>
            <person name="Mondo S."/>
            <person name="Pangilinan J."/>
            <person name="Riley R."/>
            <person name="LaButti K."/>
            <person name="Andreopoulos B."/>
            <person name="Lipzen A."/>
            <person name="Chen C."/>
            <person name="Yan M."/>
            <person name="Daum C."/>
            <person name="Ng V."/>
            <person name="Clum A."/>
            <person name="Steindorff A."/>
            <person name="Ohm R.A."/>
            <person name="Martin F."/>
            <person name="Silar P."/>
            <person name="Natvig D.O."/>
            <person name="Lalanne C."/>
            <person name="Gautier V."/>
            <person name="Ament-Velasquez S.L."/>
            <person name="Kruys A."/>
            <person name="Hutchinson M.I."/>
            <person name="Powell A.J."/>
            <person name="Barry K."/>
            <person name="Miller A.N."/>
            <person name="Grigoriev I.V."/>
            <person name="Debuchy R."/>
            <person name="Gladieux P."/>
            <person name="Hiltunen Thoren M."/>
            <person name="Johannesson H."/>
        </authorList>
    </citation>
    <scope>NUCLEOTIDE SEQUENCE</scope>
    <source>
        <strain evidence="4">CBS 508.74</strain>
    </source>
</reference>
<feature type="compositionally biased region" description="Low complexity" evidence="1">
    <location>
        <begin position="210"/>
        <end position="223"/>
    </location>
</feature>
<name>A0AAN6QBB7_9PEZI</name>
<evidence type="ECO:0000313" key="5">
    <source>
        <dbReference type="Proteomes" id="UP001302812"/>
    </source>
</evidence>
<dbReference type="GeneID" id="89941293"/>
<feature type="compositionally biased region" description="Basic and acidic residues" evidence="1">
    <location>
        <begin position="160"/>
        <end position="169"/>
    </location>
</feature>
<reference evidence="4" key="2">
    <citation type="submission" date="2023-05" db="EMBL/GenBank/DDBJ databases">
        <authorList>
            <consortium name="Lawrence Berkeley National Laboratory"/>
            <person name="Steindorff A."/>
            <person name="Hensen N."/>
            <person name="Bonometti L."/>
            <person name="Westerberg I."/>
            <person name="Brannstrom I.O."/>
            <person name="Guillou S."/>
            <person name="Cros-Aarteil S."/>
            <person name="Calhoun S."/>
            <person name="Haridas S."/>
            <person name="Kuo A."/>
            <person name="Mondo S."/>
            <person name="Pangilinan J."/>
            <person name="Riley R."/>
            <person name="Labutti K."/>
            <person name="Andreopoulos B."/>
            <person name="Lipzen A."/>
            <person name="Chen C."/>
            <person name="Yanf M."/>
            <person name="Daum C."/>
            <person name="Ng V."/>
            <person name="Clum A."/>
            <person name="Ohm R."/>
            <person name="Martin F."/>
            <person name="Silar P."/>
            <person name="Natvig D."/>
            <person name="Lalanne C."/>
            <person name="Gautier V."/>
            <person name="Ament-Velasquez S.L."/>
            <person name="Kruys A."/>
            <person name="Hutchinson M.I."/>
            <person name="Powell A.J."/>
            <person name="Barry K."/>
            <person name="Miller A.N."/>
            <person name="Grigoriev I.V."/>
            <person name="Debuchy R."/>
            <person name="Gladieux P."/>
            <person name="Thoren M.H."/>
            <person name="Johannesson H."/>
        </authorList>
    </citation>
    <scope>NUCLEOTIDE SEQUENCE</scope>
    <source>
        <strain evidence="4">CBS 508.74</strain>
    </source>
</reference>
<keyword evidence="5" id="KW-1185">Reference proteome</keyword>
<feature type="domain" description="SigF-like NTF2-like" evidence="3">
    <location>
        <begin position="1"/>
        <end position="123"/>
    </location>
</feature>